<proteinExistence type="predicted"/>
<dbReference type="PANTHER" id="PTHR43685:SF2">
    <property type="entry name" value="GLYCOSYLTRANSFERASE 2-LIKE DOMAIN-CONTAINING PROTEIN"/>
    <property type="match status" value="1"/>
</dbReference>
<organism evidence="2 3">
    <name type="scientific">Streptacidiphilus monticola</name>
    <dbReference type="NCBI Taxonomy" id="2161674"/>
    <lineage>
        <taxon>Bacteria</taxon>
        <taxon>Bacillati</taxon>
        <taxon>Actinomycetota</taxon>
        <taxon>Actinomycetes</taxon>
        <taxon>Kitasatosporales</taxon>
        <taxon>Streptomycetaceae</taxon>
        <taxon>Streptacidiphilus</taxon>
    </lineage>
</organism>
<dbReference type="InterPro" id="IPR001173">
    <property type="entry name" value="Glyco_trans_2-like"/>
</dbReference>
<dbReference type="Proteomes" id="UP001596174">
    <property type="component" value="Unassembled WGS sequence"/>
</dbReference>
<keyword evidence="3" id="KW-1185">Reference proteome</keyword>
<accession>A0ABW1FYN7</accession>
<comment type="caution">
    <text evidence="2">The sequence shown here is derived from an EMBL/GenBank/DDBJ whole genome shotgun (WGS) entry which is preliminary data.</text>
</comment>
<name>A0ABW1FYN7_9ACTN</name>
<dbReference type="CDD" id="cd00761">
    <property type="entry name" value="Glyco_tranf_GTA_type"/>
    <property type="match status" value="1"/>
</dbReference>
<dbReference type="RefSeq" id="WP_380580666.1">
    <property type="nucleotide sequence ID" value="NZ_JBHSQJ010000019.1"/>
</dbReference>
<protein>
    <submittedName>
        <fullName evidence="2">Glycosyltransferase family 2 protein</fullName>
    </submittedName>
</protein>
<evidence type="ECO:0000259" key="1">
    <source>
        <dbReference type="Pfam" id="PF00535"/>
    </source>
</evidence>
<dbReference type="PANTHER" id="PTHR43685">
    <property type="entry name" value="GLYCOSYLTRANSFERASE"/>
    <property type="match status" value="1"/>
</dbReference>
<reference evidence="3" key="1">
    <citation type="journal article" date="2019" name="Int. J. Syst. Evol. Microbiol.">
        <title>The Global Catalogue of Microorganisms (GCM) 10K type strain sequencing project: providing services to taxonomists for standard genome sequencing and annotation.</title>
        <authorList>
            <consortium name="The Broad Institute Genomics Platform"/>
            <consortium name="The Broad Institute Genome Sequencing Center for Infectious Disease"/>
            <person name="Wu L."/>
            <person name="Ma J."/>
        </authorList>
    </citation>
    <scope>NUCLEOTIDE SEQUENCE [LARGE SCALE GENOMIC DNA]</scope>
    <source>
        <strain evidence="3">JCM 4816</strain>
    </source>
</reference>
<feature type="domain" description="Glycosyltransferase 2-like" evidence="1">
    <location>
        <begin position="4"/>
        <end position="119"/>
    </location>
</feature>
<dbReference type="InterPro" id="IPR050834">
    <property type="entry name" value="Glycosyltransf_2"/>
</dbReference>
<dbReference type="Pfam" id="PF00535">
    <property type="entry name" value="Glycos_transf_2"/>
    <property type="match status" value="1"/>
</dbReference>
<sequence>MKLSVVVPCYRVAAFAPTMLRSLDRNAADGIEFLLVDDCSTDSTPDLLHAWARGRRDARVLRTPENSGLSAARNLGLDAAEGRWIMFFDGDDWLGPGYLPQLLAVAERHDADFVRTDHVQVTAIKRVVHRAPQARRNVVLDPRDGILPANTRTMVDYPYAWAGVAHSRLRDRGLLHFDPELRTAEDRPWIWRLHLNADSYVVAGLHGLFYRRAVSNSLTQIGDARQLAFLRAFDDVLAQVAADRDAEAMLPKAVRTYVAIIAHHLSRQDRLLPEVAAELRAGAADALARMPQDHLERVLGEIDDDRARAVRRLRRRTPVAA</sequence>
<evidence type="ECO:0000313" key="3">
    <source>
        <dbReference type="Proteomes" id="UP001596174"/>
    </source>
</evidence>
<dbReference type="Gene3D" id="3.90.550.10">
    <property type="entry name" value="Spore Coat Polysaccharide Biosynthesis Protein SpsA, Chain A"/>
    <property type="match status" value="1"/>
</dbReference>
<dbReference type="InterPro" id="IPR029044">
    <property type="entry name" value="Nucleotide-diphossugar_trans"/>
</dbReference>
<dbReference type="EMBL" id="JBHSQJ010000019">
    <property type="protein sequence ID" value="MFC5906850.1"/>
    <property type="molecule type" value="Genomic_DNA"/>
</dbReference>
<evidence type="ECO:0000313" key="2">
    <source>
        <dbReference type="EMBL" id="MFC5906850.1"/>
    </source>
</evidence>
<gene>
    <name evidence="2" type="ORF">ACFP3V_06445</name>
</gene>
<dbReference type="SUPFAM" id="SSF53448">
    <property type="entry name" value="Nucleotide-diphospho-sugar transferases"/>
    <property type="match status" value="1"/>
</dbReference>